<evidence type="ECO:0000313" key="3">
    <source>
        <dbReference type="EMBL" id="KAL1847682.1"/>
    </source>
</evidence>
<sequence length="139" mass="13660">MKSFTTLLVLLASSASLVAAIPADRVIAARVNEAANNGDKGIEAADEAALAVALAQAGDIGAATTGAAFAAATKDPAVQAALDALAADDAKISADDAAAAQATAAPAANNNADNKNDNAKDNTKGNAKDNAKNNDEKEN</sequence>
<feature type="compositionally biased region" description="Basic and acidic residues" evidence="1">
    <location>
        <begin position="114"/>
        <end position="139"/>
    </location>
</feature>
<evidence type="ECO:0000256" key="1">
    <source>
        <dbReference type="SAM" id="MobiDB-lite"/>
    </source>
</evidence>
<accession>A0ABR3VXG4</accession>
<keyword evidence="4" id="KW-1185">Reference proteome</keyword>
<feature type="chain" id="PRO_5045522582" description="Antifreeze protein" evidence="2">
    <location>
        <begin position="21"/>
        <end position="139"/>
    </location>
</feature>
<reference evidence="3 4" key="1">
    <citation type="journal article" date="2024" name="Commun. Biol.">
        <title>Comparative genomic analysis of thermophilic fungi reveals convergent evolutionary adaptations and gene losses.</title>
        <authorList>
            <person name="Steindorff A.S."/>
            <person name="Aguilar-Pontes M.V."/>
            <person name="Robinson A.J."/>
            <person name="Andreopoulos B."/>
            <person name="LaButti K."/>
            <person name="Kuo A."/>
            <person name="Mondo S."/>
            <person name="Riley R."/>
            <person name="Otillar R."/>
            <person name="Haridas S."/>
            <person name="Lipzen A."/>
            <person name="Grimwood J."/>
            <person name="Schmutz J."/>
            <person name="Clum A."/>
            <person name="Reid I.D."/>
            <person name="Moisan M.C."/>
            <person name="Butler G."/>
            <person name="Nguyen T.T.M."/>
            <person name="Dewar K."/>
            <person name="Conant G."/>
            <person name="Drula E."/>
            <person name="Henrissat B."/>
            <person name="Hansel C."/>
            <person name="Singer S."/>
            <person name="Hutchinson M.I."/>
            <person name="de Vries R.P."/>
            <person name="Natvig D.O."/>
            <person name="Powell A.J."/>
            <person name="Tsang A."/>
            <person name="Grigoriev I.V."/>
        </authorList>
    </citation>
    <scope>NUCLEOTIDE SEQUENCE [LARGE SCALE GENOMIC DNA]</scope>
    <source>
        <strain evidence="3 4">ATCC 24622</strain>
    </source>
</reference>
<evidence type="ECO:0008006" key="5">
    <source>
        <dbReference type="Google" id="ProtNLM"/>
    </source>
</evidence>
<feature type="region of interest" description="Disordered" evidence="1">
    <location>
        <begin position="98"/>
        <end position="139"/>
    </location>
</feature>
<organism evidence="3 4">
    <name type="scientific">Phialemonium thermophilum</name>
    <dbReference type="NCBI Taxonomy" id="223376"/>
    <lineage>
        <taxon>Eukaryota</taxon>
        <taxon>Fungi</taxon>
        <taxon>Dikarya</taxon>
        <taxon>Ascomycota</taxon>
        <taxon>Pezizomycotina</taxon>
        <taxon>Sordariomycetes</taxon>
        <taxon>Sordariomycetidae</taxon>
        <taxon>Cephalothecales</taxon>
        <taxon>Cephalothecaceae</taxon>
        <taxon>Phialemonium</taxon>
    </lineage>
</organism>
<feature type="compositionally biased region" description="Low complexity" evidence="1">
    <location>
        <begin position="98"/>
        <end position="113"/>
    </location>
</feature>
<proteinExistence type="predicted"/>
<name>A0ABR3VXG4_9PEZI</name>
<dbReference type="Proteomes" id="UP001586593">
    <property type="component" value="Unassembled WGS sequence"/>
</dbReference>
<protein>
    <recommendedName>
        <fullName evidence="5">Antifreeze protein</fullName>
    </recommendedName>
</protein>
<feature type="signal peptide" evidence="2">
    <location>
        <begin position="1"/>
        <end position="20"/>
    </location>
</feature>
<evidence type="ECO:0000256" key="2">
    <source>
        <dbReference type="SAM" id="SignalP"/>
    </source>
</evidence>
<evidence type="ECO:0000313" key="4">
    <source>
        <dbReference type="Proteomes" id="UP001586593"/>
    </source>
</evidence>
<dbReference type="EMBL" id="JAZHXJ010000962">
    <property type="protein sequence ID" value="KAL1847682.1"/>
    <property type="molecule type" value="Genomic_DNA"/>
</dbReference>
<keyword evidence="2" id="KW-0732">Signal</keyword>
<gene>
    <name evidence="3" type="ORF">VTK73DRAFT_10294</name>
</gene>
<comment type="caution">
    <text evidence="3">The sequence shown here is derived from an EMBL/GenBank/DDBJ whole genome shotgun (WGS) entry which is preliminary data.</text>
</comment>